<reference evidence="4 5" key="1">
    <citation type="submission" date="2018-06" db="EMBL/GenBank/DDBJ databases">
        <title>Genomic Encyclopedia of Archaeal and Bacterial Type Strains, Phase II (KMG-II): from individual species to whole genera.</title>
        <authorList>
            <person name="Goeker M."/>
        </authorList>
    </citation>
    <scope>NUCLEOTIDE SEQUENCE [LARGE SCALE GENOMIC DNA]</scope>
    <source>
        <strain evidence="4 5">DSM 21851</strain>
    </source>
</reference>
<feature type="domain" description="Outer membrane protein beta-barrel" evidence="3">
    <location>
        <begin position="140"/>
        <end position="302"/>
    </location>
</feature>
<evidence type="ECO:0000259" key="3">
    <source>
        <dbReference type="Pfam" id="PF13568"/>
    </source>
</evidence>
<keyword evidence="2" id="KW-0732">Signal</keyword>
<name>A0A327X276_LARAB</name>
<dbReference type="RefSeq" id="WP_111628242.1">
    <property type="nucleotide sequence ID" value="NZ_QLMC01000002.1"/>
</dbReference>
<accession>A0A327X276</accession>
<dbReference type="AlphaFoldDB" id="A0A327X276"/>
<proteinExistence type="predicted"/>
<organism evidence="4 5">
    <name type="scientific">Larkinella arboricola</name>
    <dbReference type="NCBI Taxonomy" id="643671"/>
    <lineage>
        <taxon>Bacteria</taxon>
        <taxon>Pseudomonadati</taxon>
        <taxon>Bacteroidota</taxon>
        <taxon>Cytophagia</taxon>
        <taxon>Cytophagales</taxon>
        <taxon>Spirosomataceae</taxon>
        <taxon>Larkinella</taxon>
    </lineage>
</organism>
<dbReference type="OrthoDB" id="925246at2"/>
<evidence type="ECO:0000256" key="1">
    <source>
        <dbReference type="SAM" id="MobiDB-lite"/>
    </source>
</evidence>
<protein>
    <submittedName>
        <fullName evidence="4">Outer membrane protein with beta-barrel domain</fullName>
    </submittedName>
</protein>
<keyword evidence="5" id="KW-1185">Reference proteome</keyword>
<comment type="caution">
    <text evidence="4">The sequence shown here is derived from an EMBL/GenBank/DDBJ whole genome shotgun (WGS) entry which is preliminary data.</text>
</comment>
<feature type="chain" id="PRO_5016264837" evidence="2">
    <location>
        <begin position="20"/>
        <end position="320"/>
    </location>
</feature>
<gene>
    <name evidence="4" type="ORF">LX87_02215</name>
</gene>
<feature type="signal peptide" evidence="2">
    <location>
        <begin position="1"/>
        <end position="19"/>
    </location>
</feature>
<sequence length="320" mass="34917">MNRILLAASFLIAQFSARAQQPAPLIERTESIIYEKRVTEKRVANPDLPGPPVSENASSAVVATPVPEPAVPVISSPPGPALAPQAAYPAPTAAPDEIRQLRRLIEAQGQKIDSIRQEIARQKQAVMAPQDPHHPAAPSQAPKRDNISVGVYMGPNLSAYSTDQDSLGSRARVGYQFGLYVRGGGRLFGQLGAEYVGISSRRYSKDDKGTSLKQLNSTINTHYIQVPLQIGYRPLMTQSRRTGIRIQAGAELSYLLQADKNDFKLTDEDYNQTVINLLGGIGFDLGPITLDISYHHGIRDVYRAENAKLRMVGASLGFKF</sequence>
<evidence type="ECO:0000313" key="4">
    <source>
        <dbReference type="EMBL" id="RAK00508.1"/>
    </source>
</evidence>
<dbReference type="InterPro" id="IPR025665">
    <property type="entry name" value="Beta-barrel_OMP_2"/>
</dbReference>
<feature type="region of interest" description="Disordered" evidence="1">
    <location>
        <begin position="122"/>
        <end position="144"/>
    </location>
</feature>
<evidence type="ECO:0000256" key="2">
    <source>
        <dbReference type="SAM" id="SignalP"/>
    </source>
</evidence>
<dbReference type="Proteomes" id="UP000248790">
    <property type="component" value="Unassembled WGS sequence"/>
</dbReference>
<evidence type="ECO:0000313" key="5">
    <source>
        <dbReference type="Proteomes" id="UP000248790"/>
    </source>
</evidence>
<dbReference type="Pfam" id="PF13568">
    <property type="entry name" value="OMP_b-brl_2"/>
    <property type="match status" value="1"/>
</dbReference>
<dbReference type="EMBL" id="QLMC01000002">
    <property type="protein sequence ID" value="RAK00508.1"/>
    <property type="molecule type" value="Genomic_DNA"/>
</dbReference>